<protein>
    <submittedName>
        <fullName evidence="2">Uncharacterized protein</fullName>
    </submittedName>
</protein>
<reference evidence="2" key="1">
    <citation type="submission" date="2023-01" db="EMBL/GenBank/DDBJ databases">
        <authorList>
            <person name="Van Ghelder C."/>
            <person name="Rancurel C."/>
        </authorList>
    </citation>
    <scope>NUCLEOTIDE SEQUENCE</scope>
    <source>
        <strain evidence="2">CNCM I-4278</strain>
    </source>
</reference>
<dbReference type="AlphaFoldDB" id="A0A9W4U0Y3"/>
<feature type="compositionally biased region" description="Low complexity" evidence="1">
    <location>
        <begin position="137"/>
        <end position="147"/>
    </location>
</feature>
<proteinExistence type="predicted"/>
<feature type="region of interest" description="Disordered" evidence="1">
    <location>
        <begin position="35"/>
        <end position="178"/>
    </location>
</feature>
<name>A0A9W4U0Y3_9PLEO</name>
<dbReference type="Proteomes" id="UP001152607">
    <property type="component" value="Unassembled WGS sequence"/>
</dbReference>
<sequence length="336" mass="37686">MDSANNNRSLWDEEEFSGDVTTNWMNFDTLFPPNIFDTPIETTQQQAPHPAYPAPVPQPIGAPYFPTQMQQQIPTQDSSVQIRPQQQAGASNFPVQAQQQRRVGLMDNPTQSQQQQRRQKQQRRDHKNQSRASKSAVQTQQPVQQQPLGGAGNNSTRQKLPAGFEHSSTPMQQWQPLGSINDPIQMRMQMEMQQQQPTGLFYVPDQAQAQYPSGLLGNPMQMQQQIPVGFGFDPSQPQQPAVFTNSHFHKQQPAVALDNSTQAQSLAVPTGPFNPAQQKQNDIAGHMQNRGKRPARILMKNTGEHEDFPSKADAEEFAVQLVAEVFGIQLSRSSRR</sequence>
<keyword evidence="3" id="KW-1185">Reference proteome</keyword>
<feature type="compositionally biased region" description="Basic residues" evidence="1">
    <location>
        <begin position="117"/>
        <end position="126"/>
    </location>
</feature>
<organism evidence="2 3">
    <name type="scientific">Periconia digitata</name>
    <dbReference type="NCBI Taxonomy" id="1303443"/>
    <lineage>
        <taxon>Eukaryota</taxon>
        <taxon>Fungi</taxon>
        <taxon>Dikarya</taxon>
        <taxon>Ascomycota</taxon>
        <taxon>Pezizomycotina</taxon>
        <taxon>Dothideomycetes</taxon>
        <taxon>Pleosporomycetidae</taxon>
        <taxon>Pleosporales</taxon>
        <taxon>Massarineae</taxon>
        <taxon>Periconiaceae</taxon>
        <taxon>Periconia</taxon>
    </lineage>
</organism>
<feature type="compositionally biased region" description="Polar residues" evidence="1">
    <location>
        <begin position="67"/>
        <end position="101"/>
    </location>
</feature>
<gene>
    <name evidence="2" type="ORF">PDIGIT_LOCUS225</name>
</gene>
<comment type="caution">
    <text evidence="2">The sequence shown here is derived from an EMBL/GenBank/DDBJ whole genome shotgun (WGS) entry which is preliminary data.</text>
</comment>
<feature type="compositionally biased region" description="Polar residues" evidence="1">
    <location>
        <begin position="166"/>
        <end position="178"/>
    </location>
</feature>
<evidence type="ECO:0000256" key="1">
    <source>
        <dbReference type="SAM" id="MobiDB-lite"/>
    </source>
</evidence>
<feature type="compositionally biased region" description="Pro residues" evidence="1">
    <location>
        <begin position="50"/>
        <end position="60"/>
    </location>
</feature>
<dbReference type="EMBL" id="CAOQHR010000001">
    <property type="protein sequence ID" value="CAI6231314.1"/>
    <property type="molecule type" value="Genomic_DNA"/>
</dbReference>
<accession>A0A9W4U0Y3</accession>
<evidence type="ECO:0000313" key="3">
    <source>
        <dbReference type="Proteomes" id="UP001152607"/>
    </source>
</evidence>
<evidence type="ECO:0000313" key="2">
    <source>
        <dbReference type="EMBL" id="CAI6231314.1"/>
    </source>
</evidence>